<dbReference type="Gene3D" id="3.40.50.300">
    <property type="entry name" value="P-loop containing nucleotide triphosphate hydrolases"/>
    <property type="match status" value="1"/>
</dbReference>
<dbReference type="AlphaFoldDB" id="A0A4P6EEP6"/>
<dbReference type="RefSeq" id="WP_129390529.1">
    <property type="nucleotide sequence ID" value="NZ_CP035494.1"/>
</dbReference>
<name>A0A4P6EEP6_9MICO</name>
<dbReference type="GO" id="GO:0098796">
    <property type="term" value="C:membrane protein complex"/>
    <property type="evidence" value="ECO:0007669"/>
    <property type="project" value="UniProtKB-ARBA"/>
</dbReference>
<dbReference type="SMART" id="SM00382">
    <property type="entry name" value="AAA"/>
    <property type="match status" value="1"/>
</dbReference>
<dbReference type="PROSITE" id="PS50893">
    <property type="entry name" value="ABC_TRANSPORTER_2"/>
    <property type="match status" value="1"/>
</dbReference>
<keyword evidence="1" id="KW-0813">Transport</keyword>
<dbReference type="InterPro" id="IPR027417">
    <property type="entry name" value="P-loop_NTPase"/>
</dbReference>
<dbReference type="PANTHER" id="PTHR24220:SF685">
    <property type="entry name" value="ABC TRANSPORTER RELATED"/>
    <property type="match status" value="1"/>
</dbReference>
<dbReference type="InterPro" id="IPR003439">
    <property type="entry name" value="ABC_transporter-like_ATP-bd"/>
</dbReference>
<sequence>MSDAILRMVGVSQQYGVGETSVSALSGVDLEVARGELVAIMGASGSGKSTLLSIAGGLQHPTAGEVIVEGRHLSTATPRELALLRRRSLGFVFQDFNLIPTLTALENVTLPLELDGFRARLARRAGRDALSSVGLADKLDAYPDDLSGGQQQRVAIARAVVGGRRLILADEPTGALDSVTGELVLKVLRTRVDAGAGAILVTHEARHAAWADRIVFLRDGRIIDESRRDGVEALAEVPA</sequence>
<dbReference type="CDD" id="cd03255">
    <property type="entry name" value="ABC_MJ0796_LolCDE_FtsE"/>
    <property type="match status" value="1"/>
</dbReference>
<dbReference type="GO" id="GO:0016887">
    <property type="term" value="F:ATP hydrolysis activity"/>
    <property type="evidence" value="ECO:0007669"/>
    <property type="project" value="InterPro"/>
</dbReference>
<feature type="domain" description="ABC transporter" evidence="4">
    <location>
        <begin position="6"/>
        <end position="237"/>
    </location>
</feature>
<dbReference type="GO" id="GO:0022857">
    <property type="term" value="F:transmembrane transporter activity"/>
    <property type="evidence" value="ECO:0007669"/>
    <property type="project" value="TreeGrafter"/>
</dbReference>
<dbReference type="Pfam" id="PF00005">
    <property type="entry name" value="ABC_tran"/>
    <property type="match status" value="1"/>
</dbReference>
<evidence type="ECO:0000313" key="5">
    <source>
        <dbReference type="EMBL" id="QAY60664.1"/>
    </source>
</evidence>
<gene>
    <name evidence="5" type="ORF">ET475_12165</name>
</gene>
<dbReference type="KEGG" id="mprt:ET475_12165"/>
<evidence type="ECO:0000256" key="2">
    <source>
        <dbReference type="ARBA" id="ARBA00022741"/>
    </source>
</evidence>
<dbReference type="InterPro" id="IPR003593">
    <property type="entry name" value="AAA+_ATPase"/>
</dbReference>
<keyword evidence="2" id="KW-0547">Nucleotide-binding</keyword>
<proteinExistence type="predicted"/>
<dbReference type="SUPFAM" id="SSF52540">
    <property type="entry name" value="P-loop containing nucleoside triphosphate hydrolases"/>
    <property type="match status" value="1"/>
</dbReference>
<keyword evidence="3 5" id="KW-0067">ATP-binding</keyword>
<dbReference type="InterPro" id="IPR017871">
    <property type="entry name" value="ABC_transporter-like_CS"/>
</dbReference>
<evidence type="ECO:0000313" key="6">
    <source>
        <dbReference type="Proteomes" id="UP000293995"/>
    </source>
</evidence>
<dbReference type="Proteomes" id="UP000293995">
    <property type="component" value="Chromosome"/>
</dbReference>
<dbReference type="InterPro" id="IPR017911">
    <property type="entry name" value="MacB-like_ATP-bd"/>
</dbReference>
<protein>
    <submittedName>
        <fullName evidence="5">ABC transporter ATP-binding protein</fullName>
    </submittedName>
</protein>
<dbReference type="PANTHER" id="PTHR24220">
    <property type="entry name" value="IMPORT ATP-BINDING PROTEIN"/>
    <property type="match status" value="1"/>
</dbReference>
<accession>A0A4P6EEP6</accession>
<dbReference type="InterPro" id="IPR015854">
    <property type="entry name" value="ABC_transpr_LolD-like"/>
</dbReference>
<dbReference type="FunFam" id="3.40.50.300:FF:000032">
    <property type="entry name" value="Export ABC transporter ATP-binding protein"/>
    <property type="match status" value="1"/>
</dbReference>
<evidence type="ECO:0000259" key="4">
    <source>
        <dbReference type="PROSITE" id="PS50893"/>
    </source>
</evidence>
<dbReference type="PROSITE" id="PS00211">
    <property type="entry name" value="ABC_TRANSPORTER_1"/>
    <property type="match status" value="1"/>
</dbReference>
<dbReference type="OrthoDB" id="9802264at2"/>
<reference evidence="5 6" key="1">
    <citation type="submission" date="2019-01" db="EMBL/GenBank/DDBJ databases">
        <title>Genome sequencing of strain DFW100M-13.</title>
        <authorList>
            <person name="Heo J."/>
            <person name="Kim S.-J."/>
            <person name="Kim J.-S."/>
            <person name="Hong S.-B."/>
            <person name="Kwon S.-W."/>
        </authorList>
    </citation>
    <scope>NUCLEOTIDE SEQUENCE [LARGE SCALE GENOMIC DNA]</scope>
    <source>
        <strain evidence="5 6">DFW100M-13</strain>
    </source>
</reference>
<dbReference type="GO" id="GO:0005886">
    <property type="term" value="C:plasma membrane"/>
    <property type="evidence" value="ECO:0007669"/>
    <property type="project" value="TreeGrafter"/>
</dbReference>
<dbReference type="EMBL" id="CP035494">
    <property type="protein sequence ID" value="QAY60664.1"/>
    <property type="molecule type" value="Genomic_DNA"/>
</dbReference>
<dbReference type="GO" id="GO:0005524">
    <property type="term" value="F:ATP binding"/>
    <property type="evidence" value="ECO:0007669"/>
    <property type="project" value="UniProtKB-KW"/>
</dbReference>
<evidence type="ECO:0000256" key="3">
    <source>
        <dbReference type="ARBA" id="ARBA00022840"/>
    </source>
</evidence>
<keyword evidence="6" id="KW-1185">Reference proteome</keyword>
<evidence type="ECO:0000256" key="1">
    <source>
        <dbReference type="ARBA" id="ARBA00022448"/>
    </source>
</evidence>
<organism evidence="5 6">
    <name type="scientific">Microbacterium protaetiae</name>
    <dbReference type="NCBI Taxonomy" id="2509458"/>
    <lineage>
        <taxon>Bacteria</taxon>
        <taxon>Bacillati</taxon>
        <taxon>Actinomycetota</taxon>
        <taxon>Actinomycetes</taxon>
        <taxon>Micrococcales</taxon>
        <taxon>Microbacteriaceae</taxon>
        <taxon>Microbacterium</taxon>
    </lineage>
</organism>